<gene>
    <name evidence="3" type="ORF">LIP_0664</name>
</gene>
<evidence type="ECO:0000256" key="1">
    <source>
        <dbReference type="PROSITE-ProRule" id="PRU01251"/>
    </source>
</evidence>
<dbReference type="RefSeq" id="WP_068134176.1">
    <property type="nucleotide sequence ID" value="NZ_AP014924.1"/>
</dbReference>
<proteinExistence type="predicted"/>
<feature type="domain" description="Clp R" evidence="2">
    <location>
        <begin position="1"/>
        <end position="149"/>
    </location>
</feature>
<dbReference type="InterPro" id="IPR004176">
    <property type="entry name" value="Clp_R_N"/>
</dbReference>
<evidence type="ECO:0000313" key="4">
    <source>
        <dbReference type="Proteomes" id="UP000065807"/>
    </source>
</evidence>
<evidence type="ECO:0000259" key="2">
    <source>
        <dbReference type="PROSITE" id="PS51903"/>
    </source>
</evidence>
<dbReference type="EMBL" id="AP014924">
    <property type="protein sequence ID" value="BAS26521.1"/>
    <property type="molecule type" value="Genomic_DNA"/>
</dbReference>
<dbReference type="STRING" id="1555112.LIP_0664"/>
<reference evidence="4" key="1">
    <citation type="submission" date="2015-07" db="EMBL/GenBank/DDBJ databases">
        <title>Complete genome sequence and phylogenetic analysis of Limnochorda pilosa.</title>
        <authorList>
            <person name="Watanabe M."/>
            <person name="Kojima H."/>
            <person name="Fukui M."/>
        </authorList>
    </citation>
    <scope>NUCLEOTIDE SEQUENCE [LARGE SCALE GENOMIC DNA]</scope>
    <source>
        <strain evidence="4">HC45</strain>
    </source>
</reference>
<dbReference type="OrthoDB" id="3290891at2"/>
<dbReference type="Gene3D" id="1.10.1780.10">
    <property type="entry name" value="Clp, N-terminal domain"/>
    <property type="match status" value="1"/>
</dbReference>
<dbReference type="SUPFAM" id="SSF81923">
    <property type="entry name" value="Double Clp-N motif"/>
    <property type="match status" value="1"/>
</dbReference>
<organism evidence="3 4">
    <name type="scientific">Limnochorda pilosa</name>
    <dbReference type="NCBI Taxonomy" id="1555112"/>
    <lineage>
        <taxon>Bacteria</taxon>
        <taxon>Bacillati</taxon>
        <taxon>Bacillota</taxon>
        <taxon>Limnochordia</taxon>
        <taxon>Limnochordales</taxon>
        <taxon>Limnochordaceae</taxon>
        <taxon>Limnochorda</taxon>
    </lineage>
</organism>
<name>A0A0K2SHC2_LIMPI</name>
<dbReference type="PROSITE" id="PS51903">
    <property type="entry name" value="CLP_R"/>
    <property type="match status" value="1"/>
</dbReference>
<dbReference type="Proteomes" id="UP000065807">
    <property type="component" value="Chromosome"/>
</dbReference>
<protein>
    <submittedName>
        <fullName evidence="3">Clp protease</fullName>
    </submittedName>
</protein>
<dbReference type="GO" id="GO:0008233">
    <property type="term" value="F:peptidase activity"/>
    <property type="evidence" value="ECO:0007669"/>
    <property type="project" value="UniProtKB-KW"/>
</dbReference>
<keyword evidence="4" id="KW-1185">Reference proteome</keyword>
<dbReference type="GO" id="GO:0006508">
    <property type="term" value="P:proteolysis"/>
    <property type="evidence" value="ECO:0007669"/>
    <property type="project" value="UniProtKB-KW"/>
</dbReference>
<keyword evidence="1" id="KW-0677">Repeat</keyword>
<dbReference type="KEGG" id="lpil:LIP_0664"/>
<sequence length="150" mass="15532">MLQFTERSRTVVESAEAEARQAGAATVTVAYLARALLELQDGIAHLALVRLNADRGALRHAVAAASVAPSASGSSQAGGRKDRIAFAPKAKALLEAAAREAEVLGHRYLGTEHLLLALAASTDPAGEALRRAGVTREAALKAVREVLTSG</sequence>
<reference evidence="4" key="2">
    <citation type="journal article" date="2016" name="Int. J. Syst. Evol. Microbiol.">
        <title>Complete genome sequence and cell structure of Limnochorda pilosa, a Gram-negative spore-former within the phylum Firmicutes.</title>
        <authorList>
            <person name="Watanabe M."/>
            <person name="Kojima H."/>
            <person name="Fukui M."/>
        </authorList>
    </citation>
    <scope>NUCLEOTIDE SEQUENCE [LARGE SCALE GENOMIC DNA]</scope>
    <source>
        <strain evidence="4">HC45</strain>
    </source>
</reference>
<keyword evidence="3" id="KW-0378">Hydrolase</keyword>
<dbReference type="Pfam" id="PF02861">
    <property type="entry name" value="Clp_N"/>
    <property type="match status" value="1"/>
</dbReference>
<evidence type="ECO:0000313" key="3">
    <source>
        <dbReference type="EMBL" id="BAS26521.1"/>
    </source>
</evidence>
<dbReference type="InterPro" id="IPR036628">
    <property type="entry name" value="Clp_N_dom_sf"/>
</dbReference>
<keyword evidence="3" id="KW-0645">Protease</keyword>
<accession>A0A0K2SHC2</accession>
<dbReference type="AlphaFoldDB" id="A0A0K2SHC2"/>